<sequence length="450" mass="52497">MQPELPKIYWYLALTRIILVLIPQIGYIHPDEYFQSIEVQAGRVFAVEHNTPWEFNATFPVRSIAIPHFTIGLVYKLANIFEYFFKSYLTFSLITPYLIVVASRLLMCALSFVVDFTLYKIYVSNLAKHGLHPRFLHIIVNMPLLFNILAVFTFVGFCQATYSFVRGRHQLLPTVRSIKGLMMLSYIAPLGILSVFPHQEPRFLIPLIIPLVYLHSADILPDKDNILIKLEHTVPRKTKTTVKKDSNVYMKLWLVINIILVIFYGFLHQGGVYQVTNYLSKDMRTESLKTEYYIVTSHVYSLPESLFLQKSSNKLHHTKTSKYAVNKRYFLHEEGSSDLDILVSNIQKMSKRIEDYKHVHKNKRKYKLFLVIPSSLEDQLNSLMSKDAHFKKIKSFYPHISTEAFPNLAQDITYLYTNFKFDDMYTNILYSITKMMSSFGLNLYMIEKAP</sequence>
<gene>
    <name evidence="12" type="ORF">Zmor_002664</name>
</gene>
<reference evidence="12" key="1">
    <citation type="journal article" date="2023" name="G3 (Bethesda)">
        <title>Whole genome assemblies of Zophobas morio and Tenebrio molitor.</title>
        <authorList>
            <person name="Kaur S."/>
            <person name="Stinson S.A."/>
            <person name="diCenzo G.C."/>
        </authorList>
    </citation>
    <scope>NUCLEOTIDE SEQUENCE</scope>
    <source>
        <strain evidence="12">QUZm001</strain>
    </source>
</reference>
<feature type="transmembrane region" description="Helical" evidence="11">
    <location>
        <begin position="248"/>
        <end position="267"/>
    </location>
</feature>
<dbReference type="InterPro" id="IPR005599">
    <property type="entry name" value="GPI_mannosylTrfase"/>
</dbReference>
<evidence type="ECO:0000256" key="11">
    <source>
        <dbReference type="RuleBase" id="RU363075"/>
    </source>
</evidence>
<organism evidence="12 13">
    <name type="scientific">Zophobas morio</name>
    <dbReference type="NCBI Taxonomy" id="2755281"/>
    <lineage>
        <taxon>Eukaryota</taxon>
        <taxon>Metazoa</taxon>
        <taxon>Ecdysozoa</taxon>
        <taxon>Arthropoda</taxon>
        <taxon>Hexapoda</taxon>
        <taxon>Insecta</taxon>
        <taxon>Pterygota</taxon>
        <taxon>Neoptera</taxon>
        <taxon>Endopterygota</taxon>
        <taxon>Coleoptera</taxon>
        <taxon>Polyphaga</taxon>
        <taxon>Cucujiformia</taxon>
        <taxon>Tenebrionidae</taxon>
        <taxon>Zophobas</taxon>
    </lineage>
</organism>
<dbReference type="PANTHER" id="PTHR22760">
    <property type="entry name" value="GLYCOSYLTRANSFERASE"/>
    <property type="match status" value="1"/>
</dbReference>
<dbReference type="EC" id="2.4.1.-" evidence="11"/>
<keyword evidence="9 11" id="KW-0472">Membrane</keyword>
<evidence type="ECO:0000313" key="12">
    <source>
        <dbReference type="EMBL" id="KAJ3639299.1"/>
    </source>
</evidence>
<dbReference type="Pfam" id="PF03901">
    <property type="entry name" value="Glyco_transf_22"/>
    <property type="match status" value="1"/>
</dbReference>
<keyword evidence="5" id="KW-0808">Transferase</keyword>
<feature type="transmembrane region" description="Helical" evidence="11">
    <location>
        <begin position="64"/>
        <end position="85"/>
    </location>
</feature>
<dbReference type="GO" id="GO:0006506">
    <property type="term" value="P:GPI anchor biosynthetic process"/>
    <property type="evidence" value="ECO:0007669"/>
    <property type="project" value="UniProtKB-KW"/>
</dbReference>
<keyword evidence="4 11" id="KW-0328">Glycosyltransferase</keyword>
<evidence type="ECO:0000313" key="13">
    <source>
        <dbReference type="Proteomes" id="UP001168821"/>
    </source>
</evidence>
<feature type="transmembrane region" description="Helical" evidence="11">
    <location>
        <begin position="97"/>
        <end position="122"/>
    </location>
</feature>
<feature type="transmembrane region" description="Helical" evidence="11">
    <location>
        <begin position="9"/>
        <end position="28"/>
    </location>
</feature>
<evidence type="ECO:0000256" key="1">
    <source>
        <dbReference type="ARBA" id="ARBA00004477"/>
    </source>
</evidence>
<evidence type="ECO:0000256" key="8">
    <source>
        <dbReference type="ARBA" id="ARBA00022989"/>
    </source>
</evidence>
<accession>A0AA38HQF3</accession>
<proteinExistence type="inferred from homology"/>
<dbReference type="Proteomes" id="UP001168821">
    <property type="component" value="Unassembled WGS sequence"/>
</dbReference>
<evidence type="ECO:0000256" key="2">
    <source>
        <dbReference type="ARBA" id="ARBA00004687"/>
    </source>
</evidence>
<keyword evidence="6 11" id="KW-0812">Transmembrane</keyword>
<dbReference type="AlphaFoldDB" id="A0AA38HQF3"/>
<comment type="subcellular location">
    <subcellularLocation>
        <location evidence="1 11">Endoplasmic reticulum membrane</location>
        <topology evidence="1 11">Multi-pass membrane protein</topology>
    </subcellularLocation>
</comment>
<evidence type="ECO:0000256" key="6">
    <source>
        <dbReference type="ARBA" id="ARBA00022692"/>
    </source>
</evidence>
<keyword evidence="13" id="KW-1185">Reference proteome</keyword>
<keyword evidence="8 11" id="KW-1133">Transmembrane helix</keyword>
<keyword evidence="3" id="KW-0337">GPI-anchor biosynthesis</keyword>
<dbReference type="GO" id="GO:0005789">
    <property type="term" value="C:endoplasmic reticulum membrane"/>
    <property type="evidence" value="ECO:0007669"/>
    <property type="project" value="UniProtKB-SubCell"/>
</dbReference>
<comment type="pathway">
    <text evidence="2">Glycolipid biosynthesis; glycosylphosphatidylinositol-anchor biosynthesis.</text>
</comment>
<comment type="similarity">
    <text evidence="10">Belongs to the glycosyltransferase 22 family. PIGZ subfamily.</text>
</comment>
<evidence type="ECO:0000256" key="3">
    <source>
        <dbReference type="ARBA" id="ARBA00022502"/>
    </source>
</evidence>
<dbReference type="EMBL" id="JALNTZ010000010">
    <property type="protein sequence ID" value="KAJ3639299.1"/>
    <property type="molecule type" value="Genomic_DNA"/>
</dbReference>
<feature type="transmembrane region" description="Helical" evidence="11">
    <location>
        <begin position="142"/>
        <end position="165"/>
    </location>
</feature>
<dbReference type="GO" id="GO:0000026">
    <property type="term" value="F:alpha-1,2-mannosyltransferase activity"/>
    <property type="evidence" value="ECO:0007669"/>
    <property type="project" value="TreeGrafter"/>
</dbReference>
<evidence type="ECO:0000256" key="7">
    <source>
        <dbReference type="ARBA" id="ARBA00022824"/>
    </source>
</evidence>
<name>A0AA38HQF3_9CUCU</name>
<protein>
    <recommendedName>
        <fullName evidence="11">Mannosyltransferase</fullName>
        <ecNumber evidence="11">2.4.1.-</ecNumber>
    </recommendedName>
</protein>
<evidence type="ECO:0000256" key="4">
    <source>
        <dbReference type="ARBA" id="ARBA00022676"/>
    </source>
</evidence>
<comment type="caution">
    <text evidence="12">The sequence shown here is derived from an EMBL/GenBank/DDBJ whole genome shotgun (WGS) entry which is preliminary data.</text>
</comment>
<evidence type="ECO:0000256" key="10">
    <source>
        <dbReference type="ARBA" id="ARBA00038466"/>
    </source>
</evidence>
<evidence type="ECO:0000256" key="5">
    <source>
        <dbReference type="ARBA" id="ARBA00022679"/>
    </source>
</evidence>
<dbReference type="PANTHER" id="PTHR22760:SF3">
    <property type="entry name" value="GPI MANNOSYLTRANSFERASE 4"/>
    <property type="match status" value="1"/>
</dbReference>
<evidence type="ECO:0000256" key="9">
    <source>
        <dbReference type="ARBA" id="ARBA00023136"/>
    </source>
</evidence>
<keyword evidence="7 11" id="KW-0256">Endoplasmic reticulum</keyword>